<dbReference type="Proteomes" id="UP001165121">
    <property type="component" value="Unassembled WGS sequence"/>
</dbReference>
<name>A0A9W7CYC7_9STRA</name>
<accession>A0A9W7CYC7</accession>
<gene>
    <name evidence="2" type="ORF">Pfra01_001819100</name>
</gene>
<reference evidence="2" key="1">
    <citation type="submission" date="2023-04" db="EMBL/GenBank/DDBJ databases">
        <title>Phytophthora fragariaefolia NBRC 109709.</title>
        <authorList>
            <person name="Ichikawa N."/>
            <person name="Sato H."/>
            <person name="Tonouchi N."/>
        </authorList>
    </citation>
    <scope>NUCLEOTIDE SEQUENCE</scope>
    <source>
        <strain evidence="2">NBRC 109709</strain>
    </source>
</reference>
<comment type="caution">
    <text evidence="2">The sequence shown here is derived from an EMBL/GenBank/DDBJ whole genome shotgun (WGS) entry which is preliminary data.</text>
</comment>
<dbReference type="AlphaFoldDB" id="A0A9W7CYC7"/>
<feature type="compositionally biased region" description="Basic and acidic residues" evidence="1">
    <location>
        <begin position="95"/>
        <end position="112"/>
    </location>
</feature>
<feature type="region of interest" description="Disordered" evidence="1">
    <location>
        <begin position="84"/>
        <end position="123"/>
    </location>
</feature>
<protein>
    <submittedName>
        <fullName evidence="2">Unnamed protein product</fullName>
    </submittedName>
</protein>
<keyword evidence="3" id="KW-1185">Reference proteome</keyword>
<sequence>MITVIVTTKATRTDALTTDVLPHMGIQVVSGPVGTVVLTKVIVVVKVTVDMVTSGVHLLVTDHDHPIMAVSQEGTGMEDQCPHTLTSHLGLGSIPRDERHYGYQSPRFDDRGYQPQPFAGPPQ</sequence>
<organism evidence="2 3">
    <name type="scientific">Phytophthora fragariaefolia</name>
    <dbReference type="NCBI Taxonomy" id="1490495"/>
    <lineage>
        <taxon>Eukaryota</taxon>
        <taxon>Sar</taxon>
        <taxon>Stramenopiles</taxon>
        <taxon>Oomycota</taxon>
        <taxon>Peronosporomycetes</taxon>
        <taxon>Peronosporales</taxon>
        <taxon>Peronosporaceae</taxon>
        <taxon>Phytophthora</taxon>
    </lineage>
</organism>
<proteinExistence type="predicted"/>
<evidence type="ECO:0000313" key="3">
    <source>
        <dbReference type="Proteomes" id="UP001165121"/>
    </source>
</evidence>
<dbReference type="EMBL" id="BSXT01002202">
    <property type="protein sequence ID" value="GMF47783.1"/>
    <property type="molecule type" value="Genomic_DNA"/>
</dbReference>
<evidence type="ECO:0000256" key="1">
    <source>
        <dbReference type="SAM" id="MobiDB-lite"/>
    </source>
</evidence>
<evidence type="ECO:0000313" key="2">
    <source>
        <dbReference type="EMBL" id="GMF47783.1"/>
    </source>
</evidence>